<keyword evidence="3" id="KW-1003">Cell membrane</keyword>
<evidence type="ECO:0000256" key="11">
    <source>
        <dbReference type="SAM" id="Phobius"/>
    </source>
</evidence>
<dbReference type="GO" id="GO:0020037">
    <property type="term" value="F:heme binding"/>
    <property type="evidence" value="ECO:0007669"/>
    <property type="project" value="TreeGrafter"/>
</dbReference>
<evidence type="ECO:0000313" key="12">
    <source>
        <dbReference type="EMBL" id="SIM46929.1"/>
    </source>
</evidence>
<dbReference type="PIRSF" id="PIRSF006446">
    <property type="entry name" value="Cyt_quinol_oxidase_1"/>
    <property type="match status" value="1"/>
</dbReference>
<evidence type="ECO:0000256" key="3">
    <source>
        <dbReference type="ARBA" id="ARBA00022475"/>
    </source>
</evidence>
<evidence type="ECO:0000256" key="5">
    <source>
        <dbReference type="ARBA" id="ARBA00022692"/>
    </source>
</evidence>
<dbReference type="GO" id="GO:0046872">
    <property type="term" value="F:metal ion binding"/>
    <property type="evidence" value="ECO:0007669"/>
    <property type="project" value="UniProtKB-KW"/>
</dbReference>
<dbReference type="GO" id="GO:0009055">
    <property type="term" value="F:electron transfer activity"/>
    <property type="evidence" value="ECO:0007669"/>
    <property type="project" value="InterPro"/>
</dbReference>
<keyword evidence="6" id="KW-0479">Metal-binding</keyword>
<dbReference type="PANTHER" id="PTHR30365:SF14">
    <property type="entry name" value="CYTOCHROME BD MENAQUINOL OXIDASE SUBUNIT I-RELATED"/>
    <property type="match status" value="1"/>
</dbReference>
<accession>A0A1N5TFM1</accession>
<evidence type="ECO:0000256" key="6">
    <source>
        <dbReference type="ARBA" id="ARBA00022723"/>
    </source>
</evidence>
<dbReference type="EMBL" id="LT671858">
    <property type="protein sequence ID" value="SIM46929.1"/>
    <property type="molecule type" value="Genomic_DNA"/>
</dbReference>
<keyword evidence="4" id="KW-0349">Heme</keyword>
<feature type="transmembrane region" description="Helical" evidence="11">
    <location>
        <begin position="359"/>
        <end position="375"/>
    </location>
</feature>
<comment type="subcellular location">
    <subcellularLocation>
        <location evidence="1">Cell membrane</location>
        <topology evidence="1">Multi-pass membrane protein</topology>
    </subcellularLocation>
</comment>
<dbReference type="InterPro" id="IPR002585">
    <property type="entry name" value="Cyt-d_ubiquinol_oxidase_su_1"/>
</dbReference>
<keyword evidence="8 11" id="KW-1133">Transmembrane helix</keyword>
<reference evidence="12 13" key="1">
    <citation type="submission" date="2016-04" db="EMBL/GenBank/DDBJ databases">
        <authorList>
            <person name="Evans L.H."/>
            <person name="Alamgir A."/>
            <person name="Owens N."/>
            <person name="Weber N.D."/>
            <person name="Virtaneva K."/>
            <person name="Barbian K."/>
            <person name="Babar A."/>
            <person name="Rosenke K."/>
        </authorList>
    </citation>
    <scope>NUCLEOTIDE SEQUENCE [LARGE SCALE GENOMIC DNA]</scope>
    <source>
        <strain evidence="13">S5(T) (JCM 30642 \VKM B-2941)</strain>
    </source>
</reference>
<keyword evidence="10 11" id="KW-0472">Membrane</keyword>
<feature type="transmembrane region" description="Helical" evidence="11">
    <location>
        <begin position="12"/>
        <end position="36"/>
    </location>
</feature>
<evidence type="ECO:0000256" key="7">
    <source>
        <dbReference type="ARBA" id="ARBA00022982"/>
    </source>
</evidence>
<evidence type="ECO:0000256" key="9">
    <source>
        <dbReference type="ARBA" id="ARBA00023004"/>
    </source>
</evidence>
<evidence type="ECO:0000256" key="4">
    <source>
        <dbReference type="ARBA" id="ARBA00022617"/>
    </source>
</evidence>
<evidence type="ECO:0000256" key="8">
    <source>
        <dbReference type="ARBA" id="ARBA00022989"/>
    </source>
</evidence>
<dbReference type="PANTHER" id="PTHR30365">
    <property type="entry name" value="CYTOCHROME D UBIQUINOL OXIDASE"/>
    <property type="match status" value="1"/>
</dbReference>
<feature type="transmembrane region" description="Helical" evidence="11">
    <location>
        <begin position="407"/>
        <end position="429"/>
    </location>
</feature>
<dbReference type="Proteomes" id="UP000195607">
    <property type="component" value="Chromosome I"/>
</dbReference>
<evidence type="ECO:0000256" key="10">
    <source>
        <dbReference type="ARBA" id="ARBA00023136"/>
    </source>
</evidence>
<organism evidence="12 13">
    <name type="scientific">Cuniculiplasma divulgatum</name>
    <dbReference type="NCBI Taxonomy" id="1673428"/>
    <lineage>
        <taxon>Archaea</taxon>
        <taxon>Methanobacteriati</taxon>
        <taxon>Thermoplasmatota</taxon>
        <taxon>Thermoplasmata</taxon>
        <taxon>Thermoplasmatales</taxon>
        <taxon>Cuniculiplasmataceae</taxon>
        <taxon>Cuniculiplasma</taxon>
    </lineage>
</organism>
<evidence type="ECO:0000256" key="2">
    <source>
        <dbReference type="ARBA" id="ARBA00022448"/>
    </source>
</evidence>
<dbReference type="GO" id="GO:0005886">
    <property type="term" value="C:plasma membrane"/>
    <property type="evidence" value="ECO:0007669"/>
    <property type="project" value="UniProtKB-SubCell"/>
</dbReference>
<feature type="transmembrane region" description="Helical" evidence="11">
    <location>
        <begin position="128"/>
        <end position="151"/>
    </location>
</feature>
<dbReference type="GO" id="GO:0016682">
    <property type="term" value="F:oxidoreductase activity, acting on diphenols and related substances as donors, oxygen as acceptor"/>
    <property type="evidence" value="ECO:0007669"/>
    <property type="project" value="TreeGrafter"/>
</dbReference>
<dbReference type="AlphaFoldDB" id="A0A1N5TFM1"/>
<feature type="transmembrane region" description="Helical" evidence="11">
    <location>
        <begin position="96"/>
        <end position="116"/>
    </location>
</feature>
<gene>
    <name evidence="12" type="ORF">CSP5_0552</name>
</gene>
<feature type="transmembrane region" description="Helical" evidence="11">
    <location>
        <begin position="322"/>
        <end position="347"/>
    </location>
</feature>
<keyword evidence="9" id="KW-0408">Iron</keyword>
<feature type="transmembrane region" description="Helical" evidence="11">
    <location>
        <begin position="187"/>
        <end position="207"/>
    </location>
</feature>
<evidence type="ECO:0000313" key="13">
    <source>
        <dbReference type="Proteomes" id="UP000195607"/>
    </source>
</evidence>
<proteinExistence type="predicted"/>
<sequence>MSFIVNFDRFLMGFTLASHILIVTMSIGLSIIVSLAEYIGIRRKDPYYEALARRLTIALVVFFAIGTASGTVLAVELFALWPSFMVVVGKVDILPFYYEVFAFLLESICLVLYFYYWDFYKNRYKHWVLSLMVAVGTVMSAVFITMINAWMNTPAGFNIPYYLKTGILTDINPLAAIAAPSVLYEDLHVVTATVTAGVFLIGTYLAYSFLKAKSEDLKIFYRKGLKLVASVGLISIALAGISGSLAASQLIVLQPLKYAAIELDLHSTTSGAETLGGILVSGRILYAITIPKLQSLLAFPQTLGKGTLPGLDQYPQSLWPPLFIHLTFDTMVGGGFLVGLFALYLVWRLLRKRSITTKIGLYGMIVSGLLLILVYDSGWVTDEVGRQPWIIYNVMTVQSAANTSSSIIPLGIAIMIFYFIVVPFSFYFASRVLRHESVQSEIERARGLK</sequence>
<dbReference type="GO" id="GO:0070069">
    <property type="term" value="C:cytochrome complex"/>
    <property type="evidence" value="ECO:0007669"/>
    <property type="project" value="InterPro"/>
</dbReference>
<name>A0A1N5TFM1_9ARCH</name>
<evidence type="ECO:0000256" key="1">
    <source>
        <dbReference type="ARBA" id="ARBA00004651"/>
    </source>
</evidence>
<feature type="transmembrane region" description="Helical" evidence="11">
    <location>
        <begin position="57"/>
        <end position="84"/>
    </location>
</feature>
<dbReference type="Pfam" id="PF01654">
    <property type="entry name" value="Cyt_bd_oxida_I"/>
    <property type="match status" value="1"/>
</dbReference>
<protein>
    <submittedName>
        <fullName evidence="12">Cytochrome d ubiquinol oxidase subunit I</fullName>
    </submittedName>
</protein>
<keyword evidence="2" id="KW-0813">Transport</keyword>
<feature type="transmembrane region" description="Helical" evidence="11">
    <location>
        <begin position="227"/>
        <end position="247"/>
    </location>
</feature>
<keyword evidence="7" id="KW-0249">Electron transport</keyword>
<keyword evidence="5 11" id="KW-0812">Transmembrane</keyword>
<dbReference type="GO" id="GO:0019646">
    <property type="term" value="P:aerobic electron transport chain"/>
    <property type="evidence" value="ECO:0007669"/>
    <property type="project" value="InterPro"/>
</dbReference>